<protein>
    <recommendedName>
        <fullName evidence="4">BZIP domain-containing protein</fullName>
    </recommendedName>
</protein>
<dbReference type="EMBL" id="NAJN01001635">
    <property type="protein sequence ID" value="TKA62032.1"/>
    <property type="molecule type" value="Genomic_DNA"/>
</dbReference>
<gene>
    <name evidence="2" type="ORF">B0A49_10969</name>
</gene>
<feature type="region of interest" description="Disordered" evidence="1">
    <location>
        <begin position="169"/>
        <end position="237"/>
    </location>
</feature>
<accession>A0A4U0WGK1</accession>
<organism evidence="2 3">
    <name type="scientific">Cryomyces minteri</name>
    <dbReference type="NCBI Taxonomy" id="331657"/>
    <lineage>
        <taxon>Eukaryota</taxon>
        <taxon>Fungi</taxon>
        <taxon>Dikarya</taxon>
        <taxon>Ascomycota</taxon>
        <taxon>Pezizomycotina</taxon>
        <taxon>Dothideomycetes</taxon>
        <taxon>Dothideomycetes incertae sedis</taxon>
        <taxon>Cryomyces</taxon>
    </lineage>
</organism>
<feature type="region of interest" description="Disordered" evidence="1">
    <location>
        <begin position="117"/>
        <end position="157"/>
    </location>
</feature>
<evidence type="ECO:0000256" key="1">
    <source>
        <dbReference type="SAM" id="MobiDB-lite"/>
    </source>
</evidence>
<name>A0A4U0WGK1_9PEZI</name>
<feature type="region of interest" description="Disordered" evidence="1">
    <location>
        <begin position="1"/>
        <end position="22"/>
    </location>
</feature>
<dbReference type="AlphaFoldDB" id="A0A4U0WGK1"/>
<feature type="compositionally biased region" description="Low complexity" evidence="1">
    <location>
        <begin position="216"/>
        <end position="225"/>
    </location>
</feature>
<dbReference type="OrthoDB" id="4505928at2759"/>
<evidence type="ECO:0000313" key="3">
    <source>
        <dbReference type="Proteomes" id="UP000308768"/>
    </source>
</evidence>
<sequence length="327" mass="36212">MSDQDTTKSNLARIRDNQRRSRARRKEYLQELENKYRHCEAVGVEASAEIQAAARRVLEENRRLRGLLRIKGVGENEIEMAVAANDGMFATGQGGNPQFPSAATVLNDLIGVRRPCVANSSESGHSTTGNSNIKSNTLGERRRQASNPQNASNSNAALRMPKPQPIAIPHHHQQQQGAGSTPVFSSASPHSTLSSTVPTPTSAHYPMHPQMPTAYHVQHLQQQQQRHQHPSQHQHPQMDYQYSLSYPPMGWQQSEEVFHGENMGVTCQDQNTSSCVVAANIIRGMKSDAGQEVEAELGCTEDGRDCKVDNGLVFDMMDRYSRQSMGM</sequence>
<dbReference type="STRING" id="331657.A0A4U0WGK1"/>
<dbReference type="PANTHER" id="PTHR42070:SF1">
    <property type="entry name" value="FILAMENT ASSOCIATED PROTEIN, PUTATIVE (AFU_ORTHOLOGUE AFUA_8G06630)-RELATED"/>
    <property type="match status" value="1"/>
</dbReference>
<dbReference type="CDD" id="cd14688">
    <property type="entry name" value="bZIP_YAP"/>
    <property type="match status" value="1"/>
</dbReference>
<dbReference type="Proteomes" id="UP000308768">
    <property type="component" value="Unassembled WGS sequence"/>
</dbReference>
<feature type="compositionally biased region" description="Low complexity" evidence="1">
    <location>
        <begin position="174"/>
        <end position="202"/>
    </location>
</feature>
<evidence type="ECO:0000313" key="2">
    <source>
        <dbReference type="EMBL" id="TKA62032.1"/>
    </source>
</evidence>
<feature type="compositionally biased region" description="Low complexity" evidence="1">
    <location>
        <begin position="145"/>
        <end position="157"/>
    </location>
</feature>
<dbReference type="PANTHER" id="PTHR42070">
    <property type="entry name" value="FILAMENT ASSOCIATED PROTEIN, PUTATIVE (AFU_ORTHOLOGUE AFUA_8G06630)-RELATED"/>
    <property type="match status" value="1"/>
</dbReference>
<proteinExistence type="predicted"/>
<comment type="caution">
    <text evidence="2">The sequence shown here is derived from an EMBL/GenBank/DDBJ whole genome shotgun (WGS) entry which is preliminary data.</text>
</comment>
<keyword evidence="3" id="KW-1185">Reference proteome</keyword>
<reference evidence="2 3" key="1">
    <citation type="submission" date="2017-03" db="EMBL/GenBank/DDBJ databases">
        <title>Genomes of endolithic fungi from Antarctica.</title>
        <authorList>
            <person name="Coleine C."/>
            <person name="Masonjones S."/>
            <person name="Stajich J.E."/>
        </authorList>
    </citation>
    <scope>NUCLEOTIDE SEQUENCE [LARGE SCALE GENOMIC DNA]</scope>
    <source>
        <strain evidence="2 3">CCFEE 5187</strain>
    </source>
</reference>
<feature type="compositionally biased region" description="Polar residues" evidence="1">
    <location>
        <begin position="1"/>
        <end position="10"/>
    </location>
</feature>
<feature type="compositionally biased region" description="Polar residues" evidence="1">
    <location>
        <begin position="118"/>
        <end position="138"/>
    </location>
</feature>
<evidence type="ECO:0008006" key="4">
    <source>
        <dbReference type="Google" id="ProtNLM"/>
    </source>
</evidence>